<keyword evidence="1" id="KW-1133">Transmembrane helix</keyword>
<feature type="transmembrane region" description="Helical" evidence="1">
    <location>
        <begin position="33"/>
        <end position="51"/>
    </location>
</feature>
<evidence type="ECO:0000313" key="2">
    <source>
        <dbReference type="EMBL" id="GAI41502.1"/>
    </source>
</evidence>
<evidence type="ECO:0000256" key="1">
    <source>
        <dbReference type="SAM" id="Phobius"/>
    </source>
</evidence>
<proteinExistence type="predicted"/>
<keyword evidence="1" id="KW-0472">Membrane</keyword>
<reference evidence="2" key="1">
    <citation type="journal article" date="2014" name="Front. Microbiol.">
        <title>High frequency of phylogenetically diverse reductive dehalogenase-homologous genes in deep subseafloor sedimentary metagenomes.</title>
        <authorList>
            <person name="Kawai M."/>
            <person name="Futagami T."/>
            <person name="Toyoda A."/>
            <person name="Takaki Y."/>
            <person name="Nishi S."/>
            <person name="Hori S."/>
            <person name="Arai W."/>
            <person name="Tsubouchi T."/>
            <person name="Morono Y."/>
            <person name="Uchiyama I."/>
            <person name="Ito T."/>
            <person name="Fujiyama A."/>
            <person name="Inagaki F."/>
            <person name="Takami H."/>
        </authorList>
    </citation>
    <scope>NUCLEOTIDE SEQUENCE</scope>
    <source>
        <strain evidence="2">Expedition CK06-06</strain>
    </source>
</reference>
<organism evidence="2">
    <name type="scientific">marine sediment metagenome</name>
    <dbReference type="NCBI Taxonomy" id="412755"/>
    <lineage>
        <taxon>unclassified sequences</taxon>
        <taxon>metagenomes</taxon>
        <taxon>ecological metagenomes</taxon>
    </lineage>
</organism>
<dbReference type="EMBL" id="BARV01026487">
    <property type="protein sequence ID" value="GAI41502.1"/>
    <property type="molecule type" value="Genomic_DNA"/>
</dbReference>
<feature type="transmembrane region" description="Helical" evidence="1">
    <location>
        <begin position="7"/>
        <end position="27"/>
    </location>
</feature>
<name>X1NBX9_9ZZZZ</name>
<protein>
    <submittedName>
        <fullName evidence="2">Uncharacterized protein</fullName>
    </submittedName>
</protein>
<gene>
    <name evidence="2" type="ORF">S06H3_42789</name>
</gene>
<dbReference type="AlphaFoldDB" id="X1NBX9"/>
<sequence length="63" mass="7035">MSAFYALLAVTILVLFVFIGVWGLGLYSLFAVIIPYAAVTTFIVGFIYRVLKWARAPVPFHIP</sequence>
<accession>X1NBX9</accession>
<keyword evidence="1" id="KW-0812">Transmembrane</keyword>
<comment type="caution">
    <text evidence="2">The sequence shown here is derived from an EMBL/GenBank/DDBJ whole genome shotgun (WGS) entry which is preliminary data.</text>
</comment>
<feature type="non-terminal residue" evidence="2">
    <location>
        <position position="63"/>
    </location>
</feature>